<dbReference type="Proteomes" id="UP000261540">
    <property type="component" value="Unplaced"/>
</dbReference>
<reference evidence="14" key="2">
    <citation type="submission" date="2025-09" db="UniProtKB">
        <authorList>
            <consortium name="Ensembl"/>
        </authorList>
    </citation>
    <scope>IDENTIFICATION</scope>
</reference>
<accession>A0A3B3RMG0</accession>
<evidence type="ECO:0000256" key="9">
    <source>
        <dbReference type="ARBA" id="ARBA00023069"/>
    </source>
</evidence>
<dbReference type="AlphaFoldDB" id="A0A3B3RMG0"/>
<evidence type="ECO:0000256" key="5">
    <source>
        <dbReference type="ARBA" id="ARBA00022490"/>
    </source>
</evidence>
<dbReference type="GO" id="GO:0097541">
    <property type="term" value="C:axonemal basal plate"/>
    <property type="evidence" value="ECO:0007669"/>
    <property type="project" value="TreeGrafter"/>
</dbReference>
<evidence type="ECO:0000256" key="10">
    <source>
        <dbReference type="ARBA" id="ARBA00023136"/>
    </source>
</evidence>
<keyword evidence="4" id="KW-1003">Cell membrane</keyword>
<comment type="subcellular location">
    <subcellularLocation>
        <location evidence="1">Cell membrane</location>
    </subcellularLocation>
    <subcellularLocation>
        <location evidence="2">Cytoplasm</location>
        <location evidence="2">Cytoskeleton</location>
        <location evidence="2">Cilium axoneme</location>
    </subcellularLocation>
</comment>
<evidence type="ECO:0000256" key="4">
    <source>
        <dbReference type="ARBA" id="ARBA00022475"/>
    </source>
</evidence>
<keyword evidence="15" id="KW-1185">Reference proteome</keyword>
<keyword evidence="10" id="KW-0472">Membrane</keyword>
<evidence type="ECO:0000313" key="14">
    <source>
        <dbReference type="Ensembl" id="ENSPKIP00000018921.1"/>
    </source>
</evidence>
<protein>
    <submittedName>
        <fullName evidence="14">WD repeat containing planar cell polarity effector</fullName>
    </submittedName>
</protein>
<dbReference type="STRING" id="1676925.ENSPKIP00000018921"/>
<reference evidence="14" key="1">
    <citation type="submission" date="2025-08" db="UniProtKB">
        <authorList>
            <consortium name="Ensembl"/>
        </authorList>
    </citation>
    <scope>IDENTIFICATION</scope>
</reference>
<evidence type="ECO:0000256" key="12">
    <source>
        <dbReference type="ARBA" id="ARBA00023273"/>
    </source>
</evidence>
<evidence type="ECO:0000256" key="3">
    <source>
        <dbReference type="ARBA" id="ARBA00006059"/>
    </source>
</evidence>
<sequence length="853" mass="93443">MESPAWFRGTPFSGEPAQPPKAATESLEMSLHIMPSPAKTSAAVSLALPSPPHLQSVSRHRLDLRMAFCHRGLEEVVMGKGVWVSPFSEFTSPPIPQANLTEGLRPQSKGMISGFKPRLNIYHGSRESMVGIEAEQAPSKSSASVVKASLHDCLSSTLETSFPAAVGQLIPKRSCLPARLTCAGSMAFCLAELHLWSTRSGLNVSDTDIGTYQYYDKGEPATLLEQHYFHEKQQLAEGRGYSWTPKNQRPEKLRDSLKELEELLQSSPCVDWQWRNTRTCQLLLRSRVLVTLTLTGPQLERITIDRALVGRIPAGTISDALITERFLLLTFIEKSQVCLVQLNRRDQGSPELSRRVEKLSPSELKVFCADLPGPVGRRLARRIGLNGPQDVAVCWWPAVDQEPWLWSPIPSEGDRANLVLLSCGEAASGLKVLSCVRTEGNPLDCCFSLRQPYHILTLELAAGGGGAVLSCRFECARGHPQRLSTDRVSISAPPTCWCRDPAEDSLLLGLSDSSLVLWNARRDARLSARTPILPALMAWHPAGALVAIASPQGELQCFDATLAPVGLRLLAEDLAPPPGPSLCLSRHMKASGGLVGLQWATPRLPATPRADVTQVCDLLGLSFHGGPLGVLRFKLGALTGGQLGPAEVVQQRLRCGQVEEAIGLLGNMDWSIMGAECHRGLTGILDHLFRLELNAHTEARLEATLGMFYASSPPLSDMVILEYRDSICKYARRFFHHLLRYQRFEKAFLLAVDIGARDLFMDIHYMAQDKGELVLAEVAMKKANQIDADFATTGPGEELYLQGTGSHGRDPSVTDSVTEQPRDKAAKRKPPSTANDRSRVLPRPHCQEGVPAR</sequence>
<dbReference type="InterPro" id="IPR024511">
    <property type="entry name" value="Frtz"/>
</dbReference>
<name>A0A3B3RMG0_9TELE</name>
<comment type="similarity">
    <text evidence="3">Belongs to the WD repeat fritz family.</text>
</comment>
<dbReference type="GO" id="GO:0005886">
    <property type="term" value="C:plasma membrane"/>
    <property type="evidence" value="ECO:0007669"/>
    <property type="project" value="UniProtKB-SubCell"/>
</dbReference>
<evidence type="ECO:0000256" key="13">
    <source>
        <dbReference type="SAM" id="MobiDB-lite"/>
    </source>
</evidence>
<evidence type="ECO:0000256" key="7">
    <source>
        <dbReference type="ARBA" id="ARBA00022737"/>
    </source>
</evidence>
<dbReference type="GeneTree" id="ENSGT00390000016551"/>
<keyword evidence="8" id="KW-0970">Cilium biogenesis/degradation</keyword>
<evidence type="ECO:0000313" key="15">
    <source>
        <dbReference type="Proteomes" id="UP000261540"/>
    </source>
</evidence>
<dbReference type="GO" id="GO:0007399">
    <property type="term" value="P:nervous system development"/>
    <property type="evidence" value="ECO:0007669"/>
    <property type="project" value="TreeGrafter"/>
</dbReference>
<keyword evidence="9" id="KW-0969">Cilium</keyword>
<dbReference type="PANTHER" id="PTHR13667:SF5">
    <property type="entry name" value="WD REPEAT-CONTAINING AND PLANAR CELL POLARITY EFFECTOR PROTEIN FRITZ HOMOLOG"/>
    <property type="match status" value="1"/>
</dbReference>
<evidence type="ECO:0000256" key="11">
    <source>
        <dbReference type="ARBA" id="ARBA00023212"/>
    </source>
</evidence>
<keyword evidence="12" id="KW-0966">Cell projection</keyword>
<dbReference type="GO" id="GO:0045184">
    <property type="term" value="P:establishment of protein localization"/>
    <property type="evidence" value="ECO:0007669"/>
    <property type="project" value="TreeGrafter"/>
</dbReference>
<feature type="region of interest" description="Disordered" evidence="13">
    <location>
        <begin position="797"/>
        <end position="853"/>
    </location>
</feature>
<dbReference type="PANTHER" id="PTHR13667">
    <property type="entry name" value="HOMOLOC-13"/>
    <property type="match status" value="1"/>
</dbReference>
<evidence type="ECO:0000256" key="1">
    <source>
        <dbReference type="ARBA" id="ARBA00004236"/>
    </source>
</evidence>
<dbReference type="GO" id="GO:0044782">
    <property type="term" value="P:cilium organization"/>
    <property type="evidence" value="ECO:0007669"/>
    <property type="project" value="TreeGrafter"/>
</dbReference>
<feature type="region of interest" description="Disordered" evidence="13">
    <location>
        <begin position="1"/>
        <end position="25"/>
    </location>
</feature>
<keyword evidence="6" id="KW-0853">WD repeat</keyword>
<keyword evidence="11" id="KW-0206">Cytoskeleton</keyword>
<dbReference type="Ensembl" id="ENSPKIT00000035760.1">
    <property type="protein sequence ID" value="ENSPKIP00000018921.1"/>
    <property type="gene ID" value="ENSPKIG00000004302.1"/>
</dbReference>
<proteinExistence type="inferred from homology"/>
<evidence type="ECO:0000256" key="2">
    <source>
        <dbReference type="ARBA" id="ARBA00004430"/>
    </source>
</evidence>
<keyword evidence="7" id="KW-0677">Repeat</keyword>
<evidence type="ECO:0000256" key="6">
    <source>
        <dbReference type="ARBA" id="ARBA00022574"/>
    </source>
</evidence>
<keyword evidence="5" id="KW-0963">Cytoplasm</keyword>
<dbReference type="Pfam" id="PF11768">
    <property type="entry name" value="Frtz"/>
    <property type="match status" value="1"/>
</dbReference>
<organism evidence="14 15">
    <name type="scientific">Paramormyrops kingsleyae</name>
    <dbReference type="NCBI Taxonomy" id="1676925"/>
    <lineage>
        <taxon>Eukaryota</taxon>
        <taxon>Metazoa</taxon>
        <taxon>Chordata</taxon>
        <taxon>Craniata</taxon>
        <taxon>Vertebrata</taxon>
        <taxon>Euteleostomi</taxon>
        <taxon>Actinopterygii</taxon>
        <taxon>Neopterygii</taxon>
        <taxon>Teleostei</taxon>
        <taxon>Osteoglossocephala</taxon>
        <taxon>Osteoglossomorpha</taxon>
        <taxon>Osteoglossiformes</taxon>
        <taxon>Mormyridae</taxon>
        <taxon>Paramormyrops</taxon>
    </lineage>
</organism>
<evidence type="ECO:0000256" key="8">
    <source>
        <dbReference type="ARBA" id="ARBA00022794"/>
    </source>
</evidence>